<comment type="caution">
    <text evidence="2">The sequence shown here is derived from an EMBL/GenBank/DDBJ whole genome shotgun (WGS) entry which is preliminary data.</text>
</comment>
<dbReference type="Pfam" id="PF01167">
    <property type="entry name" value="Tub"/>
    <property type="match status" value="1"/>
</dbReference>
<evidence type="ECO:0000259" key="1">
    <source>
        <dbReference type="Pfam" id="PF01167"/>
    </source>
</evidence>
<dbReference type="InterPro" id="IPR025659">
    <property type="entry name" value="Tubby-like_C"/>
</dbReference>
<feature type="domain" description="Tubby C-terminal" evidence="1">
    <location>
        <begin position="102"/>
        <end position="194"/>
    </location>
</feature>
<proteinExistence type="predicted"/>
<reference evidence="2" key="1">
    <citation type="submission" date="2016-10" db="EMBL/GenBank/DDBJ databases">
        <authorList>
            <person name="Benchimol M."/>
            <person name="Almeida L.G."/>
            <person name="Vasconcelos A.T."/>
            <person name="Perreira-Neves A."/>
            <person name="Rosa I.A."/>
            <person name="Tasca T."/>
            <person name="Bogo M.R."/>
            <person name="de Souza W."/>
        </authorList>
    </citation>
    <scope>NUCLEOTIDE SEQUENCE [LARGE SCALE GENOMIC DNA]</scope>
    <source>
        <strain evidence="2">K</strain>
    </source>
</reference>
<dbReference type="SUPFAM" id="SSF54518">
    <property type="entry name" value="Tubby C-terminal domain-like"/>
    <property type="match status" value="1"/>
</dbReference>
<dbReference type="AlphaFoldDB" id="A0A1J4JXE6"/>
<protein>
    <recommendedName>
        <fullName evidence="1">Tubby C-terminal domain-containing protein</fullName>
    </recommendedName>
</protein>
<dbReference type="InterPro" id="IPR000007">
    <property type="entry name" value="Tubby_C"/>
</dbReference>
<dbReference type="GeneID" id="94842424"/>
<sequence>MDFSNPSRDLVFTPIEKNSTFQGFFVRKKKTQKGKTMFYLYSEDEETLLLCAIESSSYVYEISRNAKNINKTDPYFCGNLIGNNSTLTYSATDHEGKNQLTIQFKKANERIFRRFSAIAPPNFSIVQREPQYINGVWMLKYPHYDGISSQKNFMMDFDDDYCIAFEKLHDEEYYFSLRYPLSLFQGFCLSLSVMKKFSQE</sequence>
<keyword evidence="3" id="KW-1185">Reference proteome</keyword>
<organism evidence="2 3">
    <name type="scientific">Tritrichomonas foetus</name>
    <dbReference type="NCBI Taxonomy" id="1144522"/>
    <lineage>
        <taxon>Eukaryota</taxon>
        <taxon>Metamonada</taxon>
        <taxon>Parabasalia</taxon>
        <taxon>Tritrichomonadida</taxon>
        <taxon>Tritrichomonadidae</taxon>
        <taxon>Tritrichomonas</taxon>
    </lineage>
</organism>
<dbReference type="RefSeq" id="XP_068355085.1">
    <property type="nucleotide sequence ID" value="XM_068507720.1"/>
</dbReference>
<evidence type="ECO:0000313" key="3">
    <source>
        <dbReference type="Proteomes" id="UP000179807"/>
    </source>
</evidence>
<dbReference type="VEuPathDB" id="TrichDB:TRFO_31069"/>
<dbReference type="EMBL" id="MLAK01000888">
    <property type="protein sequence ID" value="OHT01949.1"/>
    <property type="molecule type" value="Genomic_DNA"/>
</dbReference>
<evidence type="ECO:0000313" key="2">
    <source>
        <dbReference type="EMBL" id="OHT01949.1"/>
    </source>
</evidence>
<accession>A0A1J4JXE6</accession>
<dbReference type="Gene3D" id="3.20.90.10">
    <property type="entry name" value="Tubby Protein, Chain A"/>
    <property type="match status" value="1"/>
</dbReference>
<gene>
    <name evidence="2" type="ORF">TRFO_31069</name>
</gene>
<name>A0A1J4JXE6_9EUKA</name>
<dbReference type="Proteomes" id="UP000179807">
    <property type="component" value="Unassembled WGS sequence"/>
</dbReference>